<dbReference type="AlphaFoldDB" id="A0A7M1XI45"/>
<organism evidence="1 2">
    <name type="scientific">Treponema rectale</name>
    <dbReference type="NCBI Taxonomy" id="744512"/>
    <lineage>
        <taxon>Bacteria</taxon>
        <taxon>Pseudomonadati</taxon>
        <taxon>Spirochaetota</taxon>
        <taxon>Spirochaetia</taxon>
        <taxon>Spirochaetales</taxon>
        <taxon>Treponemataceae</taxon>
        <taxon>Treponema</taxon>
    </lineage>
</organism>
<evidence type="ECO:0000313" key="1">
    <source>
        <dbReference type="EMBL" id="QOS39189.1"/>
    </source>
</evidence>
<reference evidence="1 2" key="1">
    <citation type="submission" date="2018-08" db="EMBL/GenBank/DDBJ databases">
        <title>The first complete genome of Treponema rectale (CHPAT), a commensal spirochete of the bovine rectum.</title>
        <authorList>
            <person name="Staton G.J."/>
            <person name="Clegg S.R."/>
            <person name="Carter S.D."/>
            <person name="Radford A.D."/>
            <person name="Darby A."/>
            <person name="Hall N."/>
            <person name="Birtles R.J."/>
            <person name="Evans N.J."/>
        </authorList>
    </citation>
    <scope>NUCLEOTIDE SEQUENCE [LARGE SCALE GENOMIC DNA]</scope>
    <source>
        <strain evidence="1 2">CHPA</strain>
    </source>
</reference>
<gene>
    <name evidence="1" type="ORF">DYE49_01455</name>
</gene>
<accession>A0A7M1XI45</accession>
<sequence>MSKHVNNILKEKELDDSTCAFFAQVQKEGNREVKRSIEYYNLDMIISIGYRVKSQNGIIFRKWAKKILKEYLLKGFVINENRTLITNENYINLI</sequence>
<dbReference type="KEGG" id="trc:DYE49_01455"/>
<protein>
    <recommendedName>
        <fullName evidence="3">Virulence protein RhuM family protein</fullName>
    </recommendedName>
</protein>
<evidence type="ECO:0008006" key="3">
    <source>
        <dbReference type="Google" id="ProtNLM"/>
    </source>
</evidence>
<dbReference type="PANTHER" id="PTHR35810:SF1">
    <property type="entry name" value="CYTOPLASMIC PROTEIN"/>
    <property type="match status" value="1"/>
</dbReference>
<dbReference type="PANTHER" id="PTHR35810">
    <property type="entry name" value="CYTOPLASMIC PROTEIN-RELATED"/>
    <property type="match status" value="1"/>
</dbReference>
<dbReference type="InterPro" id="IPR011204">
    <property type="entry name" value="Virulence_RhuM-like"/>
</dbReference>
<dbReference type="EMBL" id="CP031517">
    <property type="protein sequence ID" value="QOS39189.1"/>
    <property type="molecule type" value="Genomic_DNA"/>
</dbReference>
<evidence type="ECO:0000313" key="2">
    <source>
        <dbReference type="Proteomes" id="UP000593591"/>
    </source>
</evidence>
<proteinExistence type="predicted"/>
<dbReference type="Proteomes" id="UP000593591">
    <property type="component" value="Chromosome"/>
</dbReference>
<name>A0A7M1XI45_9SPIR</name>
<dbReference type="Pfam" id="PF13310">
    <property type="entry name" value="Virulence_RhuM"/>
    <property type="match status" value="1"/>
</dbReference>